<name>A0AAV3R5S9_LITER</name>
<feature type="domain" description="Reverse transcriptase Ty1/copia-type" evidence="1">
    <location>
        <begin position="57"/>
        <end position="115"/>
    </location>
</feature>
<reference evidence="2 3" key="1">
    <citation type="submission" date="2024-01" db="EMBL/GenBank/DDBJ databases">
        <title>The complete chloroplast genome sequence of Lithospermum erythrorhizon: insights into the phylogenetic relationship among Boraginaceae species and the maternal lineages of purple gromwells.</title>
        <authorList>
            <person name="Okada T."/>
            <person name="Watanabe K."/>
        </authorList>
    </citation>
    <scope>NUCLEOTIDE SEQUENCE [LARGE SCALE GENOMIC DNA]</scope>
</reference>
<protein>
    <recommendedName>
        <fullName evidence="1">Reverse transcriptase Ty1/copia-type domain-containing protein</fullName>
    </recommendedName>
</protein>
<keyword evidence="3" id="KW-1185">Reference proteome</keyword>
<comment type="caution">
    <text evidence="2">The sequence shown here is derived from an EMBL/GenBank/DDBJ whole genome shotgun (WGS) entry which is preliminary data.</text>
</comment>
<sequence length="147" mass="16784">MTTIRVLIALASMHNLVIHRMNVKTAFLNDELDEEVYMEQPKGYIVPGQGHKVYNYVYCNFNGNKGVFICLYVDDMLIFGIGLQQVEETKNFFFPKFSMKDIGVVDVILGIKITRTVLLHCDNEATLARAYNMVYNCKSRHIGLGHS</sequence>
<dbReference type="AlphaFoldDB" id="A0AAV3R5S9"/>
<dbReference type="InterPro" id="IPR013103">
    <property type="entry name" value="RVT_2"/>
</dbReference>
<evidence type="ECO:0000259" key="1">
    <source>
        <dbReference type="Pfam" id="PF07727"/>
    </source>
</evidence>
<evidence type="ECO:0000313" key="3">
    <source>
        <dbReference type="Proteomes" id="UP001454036"/>
    </source>
</evidence>
<organism evidence="2 3">
    <name type="scientific">Lithospermum erythrorhizon</name>
    <name type="common">Purple gromwell</name>
    <name type="synonym">Lithospermum officinale var. erythrorhizon</name>
    <dbReference type="NCBI Taxonomy" id="34254"/>
    <lineage>
        <taxon>Eukaryota</taxon>
        <taxon>Viridiplantae</taxon>
        <taxon>Streptophyta</taxon>
        <taxon>Embryophyta</taxon>
        <taxon>Tracheophyta</taxon>
        <taxon>Spermatophyta</taxon>
        <taxon>Magnoliopsida</taxon>
        <taxon>eudicotyledons</taxon>
        <taxon>Gunneridae</taxon>
        <taxon>Pentapetalae</taxon>
        <taxon>asterids</taxon>
        <taxon>lamiids</taxon>
        <taxon>Boraginales</taxon>
        <taxon>Boraginaceae</taxon>
        <taxon>Boraginoideae</taxon>
        <taxon>Lithospermeae</taxon>
        <taxon>Lithospermum</taxon>
    </lineage>
</organism>
<proteinExistence type="predicted"/>
<feature type="domain" description="Reverse transcriptase Ty1/copia-type" evidence="1">
    <location>
        <begin position="3"/>
        <end position="55"/>
    </location>
</feature>
<dbReference type="EMBL" id="BAABME010007345">
    <property type="protein sequence ID" value="GAA0170671.1"/>
    <property type="molecule type" value="Genomic_DNA"/>
</dbReference>
<dbReference type="Pfam" id="PF07727">
    <property type="entry name" value="RVT_2"/>
    <property type="match status" value="2"/>
</dbReference>
<gene>
    <name evidence="2" type="ORF">LIER_24886</name>
</gene>
<accession>A0AAV3R5S9</accession>
<dbReference type="Proteomes" id="UP001454036">
    <property type="component" value="Unassembled WGS sequence"/>
</dbReference>
<evidence type="ECO:0000313" key="2">
    <source>
        <dbReference type="EMBL" id="GAA0170671.1"/>
    </source>
</evidence>